<dbReference type="PANTHER" id="PTHR33307:SF6">
    <property type="entry name" value="ALPHA-RHAMNOSIDASE (EUROFUNG)-RELATED"/>
    <property type="match status" value="1"/>
</dbReference>
<organism evidence="9 10">
    <name type="scientific">Pseudonocardia alaniniphila</name>
    <dbReference type="NCBI Taxonomy" id="75291"/>
    <lineage>
        <taxon>Bacteria</taxon>
        <taxon>Bacillati</taxon>
        <taxon>Actinomycetota</taxon>
        <taxon>Actinomycetes</taxon>
        <taxon>Pseudonocardiales</taxon>
        <taxon>Pseudonocardiaceae</taxon>
        <taxon>Pseudonocardia</taxon>
    </lineage>
</organism>
<dbReference type="InterPro" id="IPR012341">
    <property type="entry name" value="6hp_glycosidase-like_sf"/>
</dbReference>
<dbReference type="Proteomes" id="UP001299970">
    <property type="component" value="Unassembled WGS sequence"/>
</dbReference>
<sequence>MTAAPSTRVIRTTAEHATDRSTVPTPTPRLSWVVETDVPDWRQASAEVELTPTGDGDATTVRLDGPDSVLVGWPFEPLAAGDEVAVRVRVTGADGGTSAWSAPLPVVAGFLADGQWSARMVGLADPQQPAQPVLVRRTFTVDRPVRRARLFATAHGVYQVSINGHDVDDEVLKPGWTAYQWRLVHETTDVTDLLVDGENAVGVRLAGGWWTERFGFRDAAARVYGEQPEVALQLVVDYTDGTSETIASGEGWRASGDGPTTRSGIYLGERFDARLEPAGWSSPGFDDHAWSPVRVDGDVPVPQARRCPGARRVAELPVREVITTPSGKTVLDFGQNLVGWLRLTARGEAGTTITLKHAEVLDDGELGTRPLRAAEATDTFTLAGAGEETWEPWSTFHGFRYAQVDGWPGELDPSDVVAVAVSSDMRRSGEFECSHEQLQQLHENIVWGMRGNFLHVPTDCPQRDERLGWTGDIQVFAPTATDLFDCNGFLASWLQDLALEQEAAGGIVPFVVPHVLGRPIPAAAWGDAATVVPAVLHERYGDRQVLVDQYPSMRAWVETILGLAGERRLWEGKFQFGDWLDPAAPPQRPGEAKTDPDVVASAHVFRSTDILARTAALLGYTDDAQRYRRIAEEVRAAFLREYVTGAGRMLSDTQTAYAMAIEYGIATDPQTRTQMGDRLADLVRAAGYRVATGFVGTPIVCDALTSTGHVDVAGRLLLQTENPSWLYPVTMGATTVWERWDSMLEDGSINPGQMTSFNHYAFGAIADWMHRTVAGLAAAAPGYREQRIAPHPIAGLDFARVTHETPYGRAAAGWERTAGGVVVTAVVPAGTTATVHLPDGSDPLVVGSGSHSWTVAVNGRSAPGGAVSLDSELADIVDDPAAYAAVMGTLREYDEEQAREFRDTTRWVRGSRLADVMRRIPPVVQTEVAEALAGVTRARRAG</sequence>
<dbReference type="InterPro" id="IPR008902">
    <property type="entry name" value="Rhamnosid_concanavalin"/>
</dbReference>
<dbReference type="Pfam" id="PF08531">
    <property type="entry name" value="Bac_rhamnosid_N"/>
    <property type="match status" value="1"/>
</dbReference>
<dbReference type="Pfam" id="PF17390">
    <property type="entry name" value="Bac_rhamnosid_C"/>
    <property type="match status" value="1"/>
</dbReference>
<feature type="region of interest" description="Disordered" evidence="4">
    <location>
        <begin position="1"/>
        <end position="28"/>
    </location>
</feature>
<comment type="catalytic activity">
    <reaction evidence="1">
        <text>Hydrolysis of terminal non-reducing alpha-L-rhamnose residues in alpha-L-rhamnosides.</text>
        <dbReference type="EC" id="3.2.1.40"/>
    </reaction>
</comment>
<dbReference type="EMBL" id="JAKXMK010000009">
    <property type="protein sequence ID" value="MCH6166291.1"/>
    <property type="molecule type" value="Genomic_DNA"/>
</dbReference>
<evidence type="ECO:0000256" key="2">
    <source>
        <dbReference type="ARBA" id="ARBA00012652"/>
    </source>
</evidence>
<evidence type="ECO:0000313" key="10">
    <source>
        <dbReference type="Proteomes" id="UP001299970"/>
    </source>
</evidence>
<evidence type="ECO:0000259" key="8">
    <source>
        <dbReference type="Pfam" id="PF17390"/>
    </source>
</evidence>
<dbReference type="Pfam" id="PF05592">
    <property type="entry name" value="Bac_rhamnosid"/>
    <property type="match status" value="1"/>
</dbReference>
<dbReference type="PANTHER" id="PTHR33307">
    <property type="entry name" value="ALPHA-RHAMNOSIDASE (EUROFUNG)"/>
    <property type="match status" value="1"/>
</dbReference>
<reference evidence="9 10" key="1">
    <citation type="submission" date="2022-03" db="EMBL/GenBank/DDBJ databases">
        <title>Pseudonocardia alaer sp. nov., a novel actinomycete isolated from reed forest soil.</title>
        <authorList>
            <person name="Wang L."/>
        </authorList>
    </citation>
    <scope>NUCLEOTIDE SEQUENCE [LARGE SCALE GENOMIC DNA]</scope>
    <source>
        <strain evidence="9 10">Y-16303</strain>
    </source>
</reference>
<dbReference type="PIRSF" id="PIRSF010631">
    <property type="entry name" value="A-rhamnsds"/>
    <property type="match status" value="1"/>
</dbReference>
<feature type="domain" description="Alpha-L-rhamnosidase six-hairpin glycosidase" evidence="7">
    <location>
        <begin position="427"/>
        <end position="773"/>
    </location>
</feature>
<evidence type="ECO:0000256" key="3">
    <source>
        <dbReference type="ARBA" id="ARBA00022801"/>
    </source>
</evidence>
<evidence type="ECO:0000313" key="9">
    <source>
        <dbReference type="EMBL" id="MCH6166291.1"/>
    </source>
</evidence>
<accession>A0ABS9TCM1</accession>
<evidence type="ECO:0000259" key="6">
    <source>
        <dbReference type="Pfam" id="PF08531"/>
    </source>
</evidence>
<dbReference type="Gene3D" id="1.50.10.10">
    <property type="match status" value="1"/>
</dbReference>
<gene>
    <name evidence="9" type="ORF">MMF94_11400</name>
</gene>
<dbReference type="Gene3D" id="2.60.40.10">
    <property type="entry name" value="Immunoglobulins"/>
    <property type="match status" value="1"/>
</dbReference>
<feature type="domain" description="Alpha-L-rhamnosidase C-terminal" evidence="8">
    <location>
        <begin position="775"/>
        <end position="849"/>
    </location>
</feature>
<evidence type="ECO:0000256" key="4">
    <source>
        <dbReference type="SAM" id="MobiDB-lite"/>
    </source>
</evidence>
<dbReference type="Pfam" id="PF25788">
    <property type="entry name" value="Ig_Rha78A_N"/>
    <property type="match status" value="1"/>
</dbReference>
<protein>
    <recommendedName>
        <fullName evidence="2">alpha-L-rhamnosidase</fullName>
        <ecNumber evidence="2">3.2.1.40</ecNumber>
    </recommendedName>
</protein>
<dbReference type="InterPro" id="IPR035396">
    <property type="entry name" value="Bac_rhamnosid6H"/>
</dbReference>
<name>A0ABS9TCM1_9PSEU</name>
<keyword evidence="10" id="KW-1185">Reference proteome</keyword>
<evidence type="ECO:0000256" key="1">
    <source>
        <dbReference type="ARBA" id="ARBA00001445"/>
    </source>
</evidence>
<evidence type="ECO:0000259" key="7">
    <source>
        <dbReference type="Pfam" id="PF17389"/>
    </source>
</evidence>
<dbReference type="InterPro" id="IPR008928">
    <property type="entry name" value="6-hairpin_glycosidase_sf"/>
</dbReference>
<keyword evidence="3 9" id="KW-0378">Hydrolase</keyword>
<dbReference type="InterPro" id="IPR016007">
    <property type="entry name" value="Alpha_rhamnosid"/>
</dbReference>
<dbReference type="RefSeq" id="WP_241036326.1">
    <property type="nucleotide sequence ID" value="NZ_BAAAJF010000002.1"/>
</dbReference>
<dbReference type="Gene3D" id="2.60.120.260">
    <property type="entry name" value="Galactose-binding domain-like"/>
    <property type="match status" value="2"/>
</dbReference>
<dbReference type="Pfam" id="PF17389">
    <property type="entry name" value="Bac_rhamnosid6H"/>
    <property type="match status" value="1"/>
</dbReference>
<dbReference type="InterPro" id="IPR013737">
    <property type="entry name" value="Bac_rhamnosid_N"/>
</dbReference>
<feature type="domain" description="Bacterial alpha-L-rhamnosidase N-terminal" evidence="6">
    <location>
        <begin position="145"/>
        <end position="295"/>
    </location>
</feature>
<comment type="caution">
    <text evidence="9">The sequence shown here is derived from an EMBL/GenBank/DDBJ whole genome shotgun (WGS) entry which is preliminary data.</text>
</comment>
<dbReference type="EC" id="3.2.1.40" evidence="2"/>
<dbReference type="Gene3D" id="2.60.420.10">
    <property type="entry name" value="Maltose phosphorylase, domain 3"/>
    <property type="match status" value="1"/>
</dbReference>
<evidence type="ECO:0000259" key="5">
    <source>
        <dbReference type="Pfam" id="PF05592"/>
    </source>
</evidence>
<dbReference type="InterPro" id="IPR013783">
    <property type="entry name" value="Ig-like_fold"/>
</dbReference>
<dbReference type="GO" id="GO:0016787">
    <property type="term" value="F:hydrolase activity"/>
    <property type="evidence" value="ECO:0007669"/>
    <property type="project" value="UniProtKB-KW"/>
</dbReference>
<feature type="domain" description="Alpha-L-rhamnosidase concanavalin-like" evidence="5">
    <location>
        <begin position="323"/>
        <end position="421"/>
    </location>
</feature>
<dbReference type="SUPFAM" id="SSF48208">
    <property type="entry name" value="Six-hairpin glycosidases"/>
    <property type="match status" value="1"/>
</dbReference>
<proteinExistence type="predicted"/>
<dbReference type="InterPro" id="IPR035398">
    <property type="entry name" value="Bac_rhamnosid_C"/>
</dbReference>